<protein>
    <submittedName>
        <fullName evidence="1">Uncharacterized protein</fullName>
    </submittedName>
</protein>
<comment type="caution">
    <text evidence="1">The sequence shown here is derived from an EMBL/GenBank/DDBJ whole genome shotgun (WGS) entry which is preliminary data.</text>
</comment>
<dbReference type="EMBL" id="CAUYUJ010014615">
    <property type="protein sequence ID" value="CAK0843913.1"/>
    <property type="molecule type" value="Genomic_DNA"/>
</dbReference>
<accession>A0ABN9TEK4</accession>
<dbReference type="Proteomes" id="UP001189429">
    <property type="component" value="Unassembled WGS sequence"/>
</dbReference>
<organism evidence="1 2">
    <name type="scientific">Prorocentrum cordatum</name>
    <dbReference type="NCBI Taxonomy" id="2364126"/>
    <lineage>
        <taxon>Eukaryota</taxon>
        <taxon>Sar</taxon>
        <taxon>Alveolata</taxon>
        <taxon>Dinophyceae</taxon>
        <taxon>Prorocentrales</taxon>
        <taxon>Prorocentraceae</taxon>
        <taxon>Prorocentrum</taxon>
    </lineage>
</organism>
<gene>
    <name evidence="1" type="ORF">PCOR1329_LOCUS38111</name>
</gene>
<sequence>MWTEVQEHAQRCRGNLCCPRPRGSPPKKTSLTDTSLHDLFAGCGVLPPAALLAPHRKRAVRDMDIDTCASEVACARSCCTSAALASGSTFSNTRDPAAHLSQTYKMKELCPVVTTAKEARKERLALQWHFELFNNKLSHLSELIGQKFAALDAQRAEPLK</sequence>
<evidence type="ECO:0000313" key="2">
    <source>
        <dbReference type="Proteomes" id="UP001189429"/>
    </source>
</evidence>
<keyword evidence="2" id="KW-1185">Reference proteome</keyword>
<name>A0ABN9TEK4_9DINO</name>
<reference evidence="1" key="1">
    <citation type="submission" date="2023-10" db="EMBL/GenBank/DDBJ databases">
        <authorList>
            <person name="Chen Y."/>
            <person name="Shah S."/>
            <person name="Dougan E. K."/>
            <person name="Thang M."/>
            <person name="Chan C."/>
        </authorList>
    </citation>
    <scope>NUCLEOTIDE SEQUENCE [LARGE SCALE GENOMIC DNA]</scope>
</reference>
<evidence type="ECO:0000313" key="1">
    <source>
        <dbReference type="EMBL" id="CAK0843913.1"/>
    </source>
</evidence>
<proteinExistence type="predicted"/>